<dbReference type="InterPro" id="IPR013087">
    <property type="entry name" value="Znf_C2H2_type"/>
</dbReference>
<feature type="domain" description="C3H1-type" evidence="14">
    <location>
        <begin position="137"/>
        <end position="164"/>
    </location>
</feature>
<evidence type="ECO:0000259" key="14">
    <source>
        <dbReference type="PROSITE" id="PS50103"/>
    </source>
</evidence>
<dbReference type="GO" id="GO:0016567">
    <property type="term" value="P:protein ubiquitination"/>
    <property type="evidence" value="ECO:0007669"/>
    <property type="project" value="InterPro"/>
</dbReference>
<dbReference type="PROSITE" id="PS00518">
    <property type="entry name" value="ZF_RING_1"/>
    <property type="match status" value="1"/>
</dbReference>
<keyword evidence="7" id="KW-0833">Ubl conjugation pathway</keyword>
<dbReference type="Gene3D" id="3.30.70.330">
    <property type="match status" value="1"/>
</dbReference>
<keyword evidence="5" id="KW-0677">Repeat</keyword>
<evidence type="ECO:0000259" key="15">
    <source>
        <dbReference type="PROSITE" id="PS51873"/>
    </source>
</evidence>
<dbReference type="InterPro" id="IPR018957">
    <property type="entry name" value="Znf_C3HC4_RING-type"/>
</dbReference>
<dbReference type="SMART" id="SM00356">
    <property type="entry name" value="ZnF_C3H1"/>
    <property type="match status" value="1"/>
</dbReference>
<evidence type="ECO:0000256" key="4">
    <source>
        <dbReference type="ARBA" id="ARBA00022723"/>
    </source>
</evidence>
<comment type="caution">
    <text evidence="16">The sequence shown here is derived from an EMBL/GenBank/DDBJ whole genome shotgun (WGS) entry which is preliminary data.</text>
</comment>
<dbReference type="InterPro" id="IPR002867">
    <property type="entry name" value="IBR_dom"/>
</dbReference>
<dbReference type="Pfam" id="PF01485">
    <property type="entry name" value="IBR"/>
    <property type="match status" value="1"/>
</dbReference>
<gene>
    <name evidence="16" type="ORF">E1B28_007277</name>
</gene>
<dbReference type="PANTHER" id="PTHR11685">
    <property type="entry name" value="RBR FAMILY RING FINGER AND IBR DOMAIN-CONTAINING"/>
    <property type="match status" value="1"/>
</dbReference>
<dbReference type="Pfam" id="PF00097">
    <property type="entry name" value="zf-C3HC4"/>
    <property type="match status" value="1"/>
</dbReference>
<feature type="domain" description="RING-type" evidence="15">
    <location>
        <begin position="667"/>
        <end position="874"/>
    </location>
</feature>
<keyword evidence="3" id="KW-0808">Transferase</keyword>
<evidence type="ECO:0000313" key="16">
    <source>
        <dbReference type="EMBL" id="KAG7093612.1"/>
    </source>
</evidence>
<dbReference type="GO" id="GO:0003723">
    <property type="term" value="F:RNA binding"/>
    <property type="evidence" value="ECO:0007669"/>
    <property type="project" value="UniProtKB-UniRule"/>
</dbReference>
<evidence type="ECO:0000256" key="8">
    <source>
        <dbReference type="ARBA" id="ARBA00022833"/>
    </source>
</evidence>
<feature type="domain" description="RRM" evidence="13">
    <location>
        <begin position="214"/>
        <end position="289"/>
    </location>
</feature>
<dbReference type="Pfam" id="PF18044">
    <property type="entry name" value="zf-CCCH_4"/>
    <property type="match status" value="1"/>
</dbReference>
<dbReference type="InterPro" id="IPR001841">
    <property type="entry name" value="Znf_RING"/>
</dbReference>
<dbReference type="PROSITE" id="PS50089">
    <property type="entry name" value="ZF_RING_2"/>
    <property type="match status" value="1"/>
</dbReference>
<name>A0A9P7S1I0_9AGAR</name>
<evidence type="ECO:0000259" key="13">
    <source>
        <dbReference type="PROSITE" id="PS50102"/>
    </source>
</evidence>
<dbReference type="CDD" id="cd00590">
    <property type="entry name" value="RRM_SF"/>
    <property type="match status" value="1"/>
</dbReference>
<feature type="compositionally biased region" description="Polar residues" evidence="11">
    <location>
        <begin position="1"/>
        <end position="10"/>
    </location>
</feature>
<dbReference type="PROSITE" id="PS51873">
    <property type="entry name" value="TRIAD"/>
    <property type="match status" value="1"/>
</dbReference>
<dbReference type="CDD" id="cd22585">
    <property type="entry name" value="Rcat_RBR_DEAH12-like"/>
    <property type="match status" value="1"/>
</dbReference>
<feature type="zinc finger region" description="C3H1-type" evidence="10">
    <location>
        <begin position="137"/>
        <end position="164"/>
    </location>
</feature>
<feature type="compositionally biased region" description="Basic and acidic residues" evidence="11">
    <location>
        <begin position="17"/>
        <end position="38"/>
    </location>
</feature>
<keyword evidence="8 10" id="KW-0862">Zinc</keyword>
<dbReference type="RefSeq" id="XP_043010082.1">
    <property type="nucleotide sequence ID" value="XM_043151998.1"/>
</dbReference>
<dbReference type="InterPro" id="IPR031127">
    <property type="entry name" value="E3_UB_ligase_RBR"/>
</dbReference>
<dbReference type="GeneID" id="66076353"/>
<dbReference type="Proteomes" id="UP001049176">
    <property type="component" value="Chromosome 4"/>
</dbReference>
<dbReference type="OrthoDB" id="10009520at2759"/>
<dbReference type="EMBL" id="CM032184">
    <property type="protein sequence ID" value="KAG7093612.1"/>
    <property type="molecule type" value="Genomic_DNA"/>
</dbReference>
<dbReference type="EC" id="2.3.2.31" evidence="2"/>
<evidence type="ECO:0000256" key="5">
    <source>
        <dbReference type="ARBA" id="ARBA00022737"/>
    </source>
</evidence>
<evidence type="ECO:0000256" key="1">
    <source>
        <dbReference type="ARBA" id="ARBA00001798"/>
    </source>
</evidence>
<feature type="region of interest" description="Disordered" evidence="11">
    <location>
        <begin position="1"/>
        <end position="98"/>
    </location>
</feature>
<dbReference type="KEGG" id="more:E1B28_007277"/>
<feature type="region of interest" description="Disordered" evidence="11">
    <location>
        <begin position="110"/>
        <end position="133"/>
    </location>
</feature>
<dbReference type="InterPro" id="IPR036855">
    <property type="entry name" value="Znf_CCCH_sf"/>
</dbReference>
<evidence type="ECO:0000256" key="2">
    <source>
        <dbReference type="ARBA" id="ARBA00012251"/>
    </source>
</evidence>
<proteinExistence type="predicted"/>
<dbReference type="InterPro" id="IPR017907">
    <property type="entry name" value="Znf_RING_CS"/>
</dbReference>
<evidence type="ECO:0000256" key="3">
    <source>
        <dbReference type="ARBA" id="ARBA00022679"/>
    </source>
</evidence>
<dbReference type="InterPro" id="IPR044066">
    <property type="entry name" value="TRIAD_supradom"/>
</dbReference>
<protein>
    <recommendedName>
        <fullName evidence="2">RBR-type E3 ubiquitin transferase</fullName>
        <ecNumber evidence="2">2.3.2.31</ecNumber>
    </recommendedName>
</protein>
<keyword evidence="6 10" id="KW-0863">Zinc-finger</keyword>
<evidence type="ECO:0000256" key="10">
    <source>
        <dbReference type="PROSITE-ProRule" id="PRU00723"/>
    </source>
</evidence>
<dbReference type="InterPro" id="IPR000571">
    <property type="entry name" value="Znf_CCCH"/>
</dbReference>
<evidence type="ECO:0000256" key="9">
    <source>
        <dbReference type="PROSITE-ProRule" id="PRU00176"/>
    </source>
</evidence>
<evidence type="ECO:0000259" key="12">
    <source>
        <dbReference type="PROSITE" id="PS50089"/>
    </source>
</evidence>
<evidence type="ECO:0000256" key="11">
    <source>
        <dbReference type="SAM" id="MobiDB-lite"/>
    </source>
</evidence>
<comment type="catalytic activity">
    <reaction evidence="1">
        <text>[E2 ubiquitin-conjugating enzyme]-S-ubiquitinyl-L-cysteine + [acceptor protein]-L-lysine = [E2 ubiquitin-conjugating enzyme]-L-cysteine + [acceptor protein]-N(6)-ubiquitinyl-L-lysine.</text>
        <dbReference type="EC" id="2.3.2.31"/>
    </reaction>
</comment>
<keyword evidence="4 10" id="KW-0479">Metal-binding</keyword>
<feature type="compositionally biased region" description="Low complexity" evidence="11">
    <location>
        <begin position="114"/>
        <end position="125"/>
    </location>
</feature>
<dbReference type="InterPro" id="IPR035979">
    <property type="entry name" value="RBD_domain_sf"/>
</dbReference>
<dbReference type="InterPro" id="IPR000504">
    <property type="entry name" value="RRM_dom"/>
</dbReference>
<keyword evidence="9" id="KW-0694">RNA-binding</keyword>
<dbReference type="GO" id="GO:0008270">
    <property type="term" value="F:zinc ion binding"/>
    <property type="evidence" value="ECO:0007669"/>
    <property type="project" value="UniProtKB-KW"/>
</dbReference>
<dbReference type="Gene3D" id="3.30.1370.210">
    <property type="match status" value="1"/>
</dbReference>
<dbReference type="SMART" id="SM00647">
    <property type="entry name" value="IBR"/>
    <property type="match status" value="2"/>
</dbReference>
<feature type="compositionally biased region" description="Polar residues" evidence="11">
    <location>
        <begin position="72"/>
        <end position="98"/>
    </location>
</feature>
<dbReference type="AlphaFoldDB" id="A0A9P7S1I0"/>
<dbReference type="GO" id="GO:0061630">
    <property type="term" value="F:ubiquitin protein ligase activity"/>
    <property type="evidence" value="ECO:0007669"/>
    <property type="project" value="UniProtKB-EC"/>
</dbReference>
<keyword evidence="17" id="KW-1185">Reference proteome</keyword>
<dbReference type="Pfam" id="PF22191">
    <property type="entry name" value="IBR_1"/>
    <property type="match status" value="1"/>
</dbReference>
<feature type="domain" description="RING-type" evidence="12">
    <location>
        <begin position="671"/>
        <end position="720"/>
    </location>
</feature>
<dbReference type="SUPFAM" id="SSF90229">
    <property type="entry name" value="CCCH zinc finger"/>
    <property type="match status" value="1"/>
</dbReference>
<reference evidence="16" key="1">
    <citation type="journal article" date="2021" name="Genome Biol. Evol.">
        <title>The assembled and annotated genome of the fairy-ring fungus Marasmius oreades.</title>
        <authorList>
            <person name="Hiltunen M."/>
            <person name="Ament-Velasquez S.L."/>
            <person name="Johannesson H."/>
        </authorList>
    </citation>
    <scope>NUCLEOTIDE SEQUENCE</scope>
    <source>
        <strain evidence="16">03SP1</strain>
    </source>
</reference>
<dbReference type="SUPFAM" id="SSF57850">
    <property type="entry name" value="RING/U-box"/>
    <property type="match status" value="2"/>
</dbReference>
<organism evidence="16 17">
    <name type="scientific">Marasmius oreades</name>
    <name type="common">fairy-ring Marasmius</name>
    <dbReference type="NCBI Taxonomy" id="181124"/>
    <lineage>
        <taxon>Eukaryota</taxon>
        <taxon>Fungi</taxon>
        <taxon>Dikarya</taxon>
        <taxon>Basidiomycota</taxon>
        <taxon>Agaricomycotina</taxon>
        <taxon>Agaricomycetes</taxon>
        <taxon>Agaricomycetidae</taxon>
        <taxon>Agaricales</taxon>
        <taxon>Marasmiineae</taxon>
        <taxon>Marasmiaceae</taxon>
        <taxon>Marasmius</taxon>
    </lineage>
</organism>
<dbReference type="Pfam" id="PF00076">
    <property type="entry name" value="RRM_1"/>
    <property type="match status" value="1"/>
</dbReference>
<dbReference type="SMART" id="SM00184">
    <property type="entry name" value="RING"/>
    <property type="match status" value="2"/>
</dbReference>
<dbReference type="PROSITE" id="PS00028">
    <property type="entry name" value="ZINC_FINGER_C2H2_1"/>
    <property type="match status" value="1"/>
</dbReference>
<dbReference type="Gene3D" id="1.20.120.1750">
    <property type="match status" value="1"/>
</dbReference>
<evidence type="ECO:0000256" key="6">
    <source>
        <dbReference type="ARBA" id="ARBA00022771"/>
    </source>
</evidence>
<dbReference type="PROSITE" id="PS50102">
    <property type="entry name" value="RRM"/>
    <property type="match status" value="1"/>
</dbReference>
<dbReference type="PROSITE" id="PS50103">
    <property type="entry name" value="ZF_C3H1"/>
    <property type="match status" value="1"/>
</dbReference>
<dbReference type="InterPro" id="IPR012677">
    <property type="entry name" value="Nucleotide-bd_a/b_plait_sf"/>
</dbReference>
<dbReference type="InterPro" id="IPR013083">
    <property type="entry name" value="Znf_RING/FYVE/PHD"/>
</dbReference>
<evidence type="ECO:0000313" key="17">
    <source>
        <dbReference type="Proteomes" id="UP001049176"/>
    </source>
</evidence>
<dbReference type="Gene3D" id="3.30.40.10">
    <property type="entry name" value="Zinc/RING finger domain, C3HC4 (zinc finger)"/>
    <property type="match status" value="1"/>
</dbReference>
<dbReference type="InterPro" id="IPR041367">
    <property type="entry name" value="Znf-CCCH_4"/>
</dbReference>
<sequence length="874" mass="99070">MRYQNTQTYNPPRMRRLRENESARKLKGSENDDGRSYDGRISQVQGKDLRSTHSRKSSFTTIRVSSDPDVTHVQSLPSFQNDSDSSNAQCTSSDECSSVSDWYPTTDANDWLHSSPSTSPTPSISHENAMPIRKRRPRFSETCRTWMQGRCERGYNCRYIHGDLEYEHPPDISNSQRQNKPLFSQWTFTMYDHIKVRVGPGLAVESVTTGFETPWIHITGLPSTITTDELSQLLQKYGAVHDVKIHSRRLPIIAAKARFSNYPEAQAANTALDGTSQWGSTISAKLSLSTTDGRAAVIDETTVKIRWEAPSKQAYAGYPTLERAEQAISVARLRYSENFISAQIHVGIPAVGRHTVHFRNLPIKTEKKHMFQYAQPEDVMWEKVNYNHVTYATNGLKRILEYKNIEYLNFEVLPPPYRDGYVRAWVHFTSSAAAKAAVAALHHYNPRCTGKTRVFADHVLSLSYRIPLLRYSRAVHEVDDLRTTLWQRGKRSSTISFTQHENSVTVKLSATDVKELGELKVELERVLEGETVCLDGNPIWDGYFNRAEGRTYLRQLEVEYAPVTILERPQSRRLVIFGHPSKRALVAREVLNKYKEISGGEFRYLPIPGHLMGPFLGRQFGPLTLLLGPENVTLDMWNQKLRIRGKLSDFRAARQALEKIRTPSRAKATSCPICFGEVELPIILSCRHSYCRTCLSSYLLAAKDNHHFPLSCLGHNAKCPTLIPLSVVQELLPVTTFHALAEAAFTSHIDTHPAEFHYCPSPDCTQVYRPAPPGTVLQCPSCLVKICPRCHVEYHEGFDCPEKEGGDRLFDEWARDHGIKHCPGCKIPIERTEGCNHVTCTRCRSHICWVCMETFPRGEGIYSHMRAEHGGIGI</sequence>
<dbReference type="SUPFAM" id="SSF54928">
    <property type="entry name" value="RNA-binding domain, RBD"/>
    <property type="match status" value="1"/>
</dbReference>
<dbReference type="CDD" id="cd20335">
    <property type="entry name" value="BRcat_RBR"/>
    <property type="match status" value="1"/>
</dbReference>
<evidence type="ECO:0000256" key="7">
    <source>
        <dbReference type="ARBA" id="ARBA00022786"/>
    </source>
</evidence>
<accession>A0A9P7S1I0</accession>